<dbReference type="Pfam" id="PF04082">
    <property type="entry name" value="Fungal_trans"/>
    <property type="match status" value="1"/>
</dbReference>
<sequence length="635" mass="70951">MAGRATASCAECRRRRIRCEGLTTPCHQCVYYQVPHLCHYPPRKQRRNVSWRSHSELSEAHAKAQRVLDTLFPSCSLDELCSMSRVALLSKAQALAQSEKSTNELQDLEPPPERDFTWDEVSDGGESERVADDINGMADSLDSLNSFNASYVGFSSVPTILRVIAHLSPRIRQVVPPNPETLKAPVALSASPGSTMSSDLDELSLINAYFFHVHPVTPMIDEVDFRQRFSNGVSKYPSNSWLALFNMVLAMGSFASDTELFNKNNVLYKRALSYLSLASLGSGNLYTVQALALYGGYILHYLNKPNTASAIMGATIRMAVAMGLHRAQMPEHTSPDAVQHAARSSIMTRIRTWWSIFCLDTWAAATLGRPGLGYWNPATVLTSPMSSLASLDYGTISLAASEQFCKIATRIQERLVQVPLITPDEIAEFDRELLEFQSSLHMFLANRDHCPPNLRVARSLLRCRFITTRLTLYRPYLLSTALHRKSWADTSQQGQTANTPAWKCVQIAREALDVISLDWFPNHIIAWNHAWHLFQVSLVLVLAAVSDRTGVEQGRCDEDITKALVLLTQMEPFNAGAMRGRRIIRILYDNIRNPQESDAVDFDAVGSSVLDFLDLDLLGNDTDWLGLLCDYNENS</sequence>
<evidence type="ECO:0000256" key="4">
    <source>
        <dbReference type="ARBA" id="ARBA00023163"/>
    </source>
</evidence>
<organism evidence="7 8">
    <name type="scientific">Aspergillus lucknowensis</name>
    <dbReference type="NCBI Taxonomy" id="176173"/>
    <lineage>
        <taxon>Eukaryota</taxon>
        <taxon>Fungi</taxon>
        <taxon>Dikarya</taxon>
        <taxon>Ascomycota</taxon>
        <taxon>Pezizomycotina</taxon>
        <taxon>Eurotiomycetes</taxon>
        <taxon>Eurotiomycetidae</taxon>
        <taxon>Eurotiales</taxon>
        <taxon>Aspergillaceae</taxon>
        <taxon>Aspergillus</taxon>
        <taxon>Aspergillus subgen. Nidulantes</taxon>
    </lineage>
</organism>
<dbReference type="PANTHER" id="PTHR47424:SF5">
    <property type="entry name" value="ZN(II)2CYS6 TRANSCRIPTION FACTOR (EUROFUNG)"/>
    <property type="match status" value="1"/>
</dbReference>
<dbReference type="InterPro" id="IPR001138">
    <property type="entry name" value="Zn2Cys6_DnaBD"/>
</dbReference>
<dbReference type="SMART" id="SM00066">
    <property type="entry name" value="GAL4"/>
    <property type="match status" value="1"/>
</dbReference>
<name>A0ABR4LD59_9EURO</name>
<protein>
    <submittedName>
        <fullName evidence="7">Fungal-specific transcription factor domain-containing protein</fullName>
    </submittedName>
</protein>
<comment type="caution">
    <text evidence="7">The sequence shown here is derived from an EMBL/GenBank/DDBJ whole genome shotgun (WGS) entry which is preliminary data.</text>
</comment>
<dbReference type="InterPro" id="IPR036864">
    <property type="entry name" value="Zn2-C6_fun-type_DNA-bd_sf"/>
</dbReference>
<evidence type="ECO:0000313" key="7">
    <source>
        <dbReference type="EMBL" id="KAL2862479.1"/>
    </source>
</evidence>
<dbReference type="PROSITE" id="PS50048">
    <property type="entry name" value="ZN2_CY6_FUNGAL_2"/>
    <property type="match status" value="1"/>
</dbReference>
<feature type="domain" description="Zn(2)-C6 fungal-type" evidence="6">
    <location>
        <begin position="8"/>
        <end position="40"/>
    </location>
</feature>
<evidence type="ECO:0000313" key="8">
    <source>
        <dbReference type="Proteomes" id="UP001610432"/>
    </source>
</evidence>
<accession>A0ABR4LD59</accession>
<keyword evidence="1" id="KW-0479">Metal-binding</keyword>
<reference evidence="7 8" key="1">
    <citation type="submission" date="2024-07" db="EMBL/GenBank/DDBJ databases">
        <title>Section-level genome sequencing and comparative genomics of Aspergillus sections Usti and Cavernicolus.</title>
        <authorList>
            <consortium name="Lawrence Berkeley National Laboratory"/>
            <person name="Nybo J.L."/>
            <person name="Vesth T.C."/>
            <person name="Theobald S."/>
            <person name="Frisvad J.C."/>
            <person name="Larsen T.O."/>
            <person name="Kjaerboelling I."/>
            <person name="Rothschild-Mancinelli K."/>
            <person name="Lyhne E.K."/>
            <person name="Kogle M.E."/>
            <person name="Barry K."/>
            <person name="Clum A."/>
            <person name="Na H."/>
            <person name="Ledsgaard L."/>
            <person name="Lin J."/>
            <person name="Lipzen A."/>
            <person name="Kuo A."/>
            <person name="Riley R."/>
            <person name="Mondo S."/>
            <person name="Labutti K."/>
            <person name="Haridas S."/>
            <person name="Pangalinan J."/>
            <person name="Salamov A.A."/>
            <person name="Simmons B.A."/>
            <person name="Magnuson J.K."/>
            <person name="Chen J."/>
            <person name="Drula E."/>
            <person name="Henrissat B."/>
            <person name="Wiebenga A."/>
            <person name="Lubbers R.J."/>
            <person name="Gomes A.C."/>
            <person name="Macurrencykelacurrency M.R."/>
            <person name="Stajich J."/>
            <person name="Grigoriev I.V."/>
            <person name="Mortensen U.H."/>
            <person name="De Vries R.P."/>
            <person name="Baker S.E."/>
            <person name="Andersen M.R."/>
        </authorList>
    </citation>
    <scope>NUCLEOTIDE SEQUENCE [LARGE SCALE GENOMIC DNA]</scope>
    <source>
        <strain evidence="7 8">CBS 449.75</strain>
    </source>
</reference>
<dbReference type="RefSeq" id="XP_070881458.1">
    <property type="nucleotide sequence ID" value="XM_071033901.1"/>
</dbReference>
<dbReference type="Gene3D" id="4.10.240.10">
    <property type="entry name" value="Zn(2)-C6 fungal-type DNA-binding domain"/>
    <property type="match status" value="1"/>
</dbReference>
<dbReference type="Pfam" id="PF00172">
    <property type="entry name" value="Zn_clus"/>
    <property type="match status" value="1"/>
</dbReference>
<keyword evidence="5" id="KW-0539">Nucleus</keyword>
<evidence type="ECO:0000256" key="5">
    <source>
        <dbReference type="ARBA" id="ARBA00023242"/>
    </source>
</evidence>
<dbReference type="SUPFAM" id="SSF57701">
    <property type="entry name" value="Zn2/Cys6 DNA-binding domain"/>
    <property type="match status" value="1"/>
</dbReference>
<dbReference type="InterPro" id="IPR007219">
    <property type="entry name" value="XnlR_reg_dom"/>
</dbReference>
<dbReference type="CDD" id="cd12148">
    <property type="entry name" value="fungal_TF_MHR"/>
    <property type="match status" value="1"/>
</dbReference>
<dbReference type="EMBL" id="JBFXLQ010000067">
    <property type="protein sequence ID" value="KAL2862479.1"/>
    <property type="molecule type" value="Genomic_DNA"/>
</dbReference>
<gene>
    <name evidence="7" type="ORF">BJX67DRAFT_385617</name>
</gene>
<dbReference type="PROSITE" id="PS00463">
    <property type="entry name" value="ZN2_CY6_FUNGAL_1"/>
    <property type="match status" value="1"/>
</dbReference>
<dbReference type="PANTHER" id="PTHR47424">
    <property type="entry name" value="REGULATORY PROTEIN GAL4"/>
    <property type="match status" value="1"/>
</dbReference>
<evidence type="ECO:0000256" key="1">
    <source>
        <dbReference type="ARBA" id="ARBA00022723"/>
    </source>
</evidence>
<evidence type="ECO:0000256" key="3">
    <source>
        <dbReference type="ARBA" id="ARBA00023125"/>
    </source>
</evidence>
<proteinExistence type="predicted"/>
<dbReference type="GeneID" id="98148973"/>
<evidence type="ECO:0000259" key="6">
    <source>
        <dbReference type="PROSITE" id="PS50048"/>
    </source>
</evidence>
<keyword evidence="4" id="KW-0804">Transcription</keyword>
<keyword evidence="2" id="KW-0805">Transcription regulation</keyword>
<dbReference type="InterPro" id="IPR051127">
    <property type="entry name" value="Fungal_SecMet_Regulators"/>
</dbReference>
<keyword evidence="8" id="KW-1185">Reference proteome</keyword>
<evidence type="ECO:0000256" key="2">
    <source>
        <dbReference type="ARBA" id="ARBA00023015"/>
    </source>
</evidence>
<dbReference type="SMART" id="SM00906">
    <property type="entry name" value="Fungal_trans"/>
    <property type="match status" value="1"/>
</dbReference>
<dbReference type="Proteomes" id="UP001610432">
    <property type="component" value="Unassembled WGS sequence"/>
</dbReference>
<keyword evidence="3" id="KW-0238">DNA-binding</keyword>